<reference evidence="5 6" key="1">
    <citation type="submission" date="2016-04" db="EMBL/GenBank/DDBJ databases">
        <title>New species of Pectobacterium.</title>
        <authorList>
            <person name="Waleron M."/>
            <person name="Misztak A.E."/>
            <person name="Waleron K."/>
        </authorList>
    </citation>
    <scope>NUCLEOTIDE SEQUENCE [LARGE SCALE GENOMIC DNA]</scope>
    <source>
        <strain evidence="5 6">IFB5232</strain>
    </source>
</reference>
<sequence length="462" mass="53244">MAGLNKYKAYPEYKDSGVEWLGEIPRNWKTTPISRLFSRIKRTGYTEKELLSVYRDYGVIPKSSRDDNNNKPSEDLSPYQLVEPNDLVMNKMKAWQGSIAISEYEGIVSPAYFVYQPNKILFEQAYPRYVHYLLRNPIYVTQYLSRSKGIRVNQWDLDPDEFRNIELLLPSNHEQEKIYNFLDHETTKIDNLIEKQQQLIELLKEKRQAVINHAVTKGLNPDVPMKDSGIEWLGEVPEHWVVRRLKHTSNLQSGIPKGKDLTGKNSISVPMLRVANVQDGYLDLTDVQSIDIEPSQLERYLLRDGDVLMNEGGDNDKLGRGAVWNSQIYNCIHQNHVFAIRPNFIESEWLDMLTRTNYAKFHFYRVAKQSTNLASISSTNIKETPLLIPPKNEREGIIKFVNFQLGKIKATEEYSIKQIVLLQERRTALISAAVTGKIDVRDWVAPANSEMANIEESPEVNA</sequence>
<dbReference type="InterPro" id="IPR052021">
    <property type="entry name" value="Type-I_RS_S_subunit"/>
</dbReference>
<dbReference type="InterPro" id="IPR000055">
    <property type="entry name" value="Restrct_endonuc_typeI_TRD"/>
</dbReference>
<dbReference type="CDD" id="cd17253">
    <property type="entry name" value="RMtype1_S_Eco933I-TRD2-CR2_like"/>
    <property type="match status" value="1"/>
</dbReference>
<dbReference type="PANTHER" id="PTHR30408">
    <property type="entry name" value="TYPE-1 RESTRICTION ENZYME ECOKI SPECIFICITY PROTEIN"/>
    <property type="match status" value="1"/>
</dbReference>
<dbReference type="SUPFAM" id="SSF116734">
    <property type="entry name" value="DNA methylase specificity domain"/>
    <property type="match status" value="2"/>
</dbReference>
<evidence type="ECO:0000313" key="6">
    <source>
        <dbReference type="Proteomes" id="UP000234468"/>
    </source>
</evidence>
<name>A0ABX4S9J5_9GAMM</name>
<comment type="similarity">
    <text evidence="1">Belongs to the type-I restriction system S methylase family.</text>
</comment>
<dbReference type="Proteomes" id="UP000234468">
    <property type="component" value="Unassembled WGS sequence"/>
</dbReference>
<dbReference type="EMBL" id="LXFV01000005">
    <property type="protein sequence ID" value="PKX87181.1"/>
    <property type="molecule type" value="Genomic_DNA"/>
</dbReference>
<evidence type="ECO:0000259" key="4">
    <source>
        <dbReference type="Pfam" id="PF01420"/>
    </source>
</evidence>
<dbReference type="Gene3D" id="1.10.287.1120">
    <property type="entry name" value="Bipartite methylase S protein"/>
    <property type="match status" value="1"/>
</dbReference>
<comment type="caution">
    <text evidence="5">The sequence shown here is derived from an EMBL/GenBank/DDBJ whole genome shotgun (WGS) entry which is preliminary data.</text>
</comment>
<keyword evidence="3" id="KW-0238">DNA-binding</keyword>
<keyword evidence="6" id="KW-1185">Reference proteome</keyword>
<gene>
    <name evidence="5" type="ORF">A0G03_06955</name>
</gene>
<dbReference type="InterPro" id="IPR044946">
    <property type="entry name" value="Restrct_endonuc_typeI_TRD_sf"/>
</dbReference>
<organism evidence="5 6">
    <name type="scientific">Pectobacterium peruviense</name>
    <dbReference type="NCBI Taxonomy" id="2066479"/>
    <lineage>
        <taxon>Bacteria</taxon>
        <taxon>Pseudomonadati</taxon>
        <taxon>Pseudomonadota</taxon>
        <taxon>Gammaproteobacteria</taxon>
        <taxon>Enterobacterales</taxon>
        <taxon>Pectobacteriaceae</taxon>
        <taxon>Pectobacterium</taxon>
    </lineage>
</organism>
<feature type="domain" description="Type I restriction modification DNA specificity" evidence="4">
    <location>
        <begin position="25"/>
        <end position="200"/>
    </location>
</feature>
<evidence type="ECO:0000256" key="1">
    <source>
        <dbReference type="ARBA" id="ARBA00010923"/>
    </source>
</evidence>
<dbReference type="RefSeq" id="WP_048258460.1">
    <property type="nucleotide sequence ID" value="NZ_AODU01000004.1"/>
</dbReference>
<keyword evidence="2" id="KW-0680">Restriction system</keyword>
<dbReference type="Pfam" id="PF01420">
    <property type="entry name" value="Methylase_S"/>
    <property type="match status" value="1"/>
</dbReference>
<dbReference type="Gene3D" id="3.90.220.20">
    <property type="entry name" value="DNA methylase specificity domains"/>
    <property type="match status" value="2"/>
</dbReference>
<accession>A0ABX4S9J5</accession>
<evidence type="ECO:0000256" key="3">
    <source>
        <dbReference type="ARBA" id="ARBA00023125"/>
    </source>
</evidence>
<dbReference type="PANTHER" id="PTHR30408:SF12">
    <property type="entry name" value="TYPE I RESTRICTION ENZYME MJAVIII SPECIFICITY SUBUNIT"/>
    <property type="match status" value="1"/>
</dbReference>
<proteinExistence type="inferred from homology"/>
<evidence type="ECO:0000256" key="2">
    <source>
        <dbReference type="ARBA" id="ARBA00022747"/>
    </source>
</evidence>
<evidence type="ECO:0000313" key="5">
    <source>
        <dbReference type="EMBL" id="PKX87181.1"/>
    </source>
</evidence>
<protein>
    <recommendedName>
        <fullName evidence="4">Type I restriction modification DNA specificity domain-containing protein</fullName>
    </recommendedName>
</protein>